<dbReference type="RefSeq" id="WP_080809877.1">
    <property type="nucleotide sequence ID" value="NZ_CP021983.2"/>
</dbReference>
<evidence type="ECO:0000256" key="9">
    <source>
        <dbReference type="ARBA" id="ARBA00032768"/>
    </source>
</evidence>
<dbReference type="GO" id="GO:0009538">
    <property type="term" value="C:photosystem I reaction center"/>
    <property type="evidence" value="ECO:0007669"/>
    <property type="project" value="InterPro"/>
</dbReference>
<evidence type="ECO:0000256" key="4">
    <source>
        <dbReference type="ARBA" id="ARBA00022531"/>
    </source>
</evidence>
<keyword evidence="8 11" id="KW-0472">Membrane</keyword>
<feature type="binding site" evidence="15">
    <location>
        <position position="68"/>
    </location>
    <ligand>
        <name>Ca(2+)</name>
        <dbReference type="ChEBI" id="CHEBI:29108"/>
    </ligand>
</feature>
<evidence type="ECO:0000256" key="11">
    <source>
        <dbReference type="SAM" id="Phobius"/>
    </source>
</evidence>
<dbReference type="GO" id="GO:0015979">
    <property type="term" value="P:photosynthesis"/>
    <property type="evidence" value="ECO:0007669"/>
    <property type="project" value="UniProtKB-KW"/>
</dbReference>
<dbReference type="PDBsum" id="6KMW"/>
<evidence type="ECO:0000256" key="3">
    <source>
        <dbReference type="ARBA" id="ARBA00019514"/>
    </source>
</evidence>
<evidence type="ECO:0000256" key="5">
    <source>
        <dbReference type="ARBA" id="ARBA00022692"/>
    </source>
</evidence>
<keyword evidence="15" id="KW-0002">3D-structure</keyword>
<dbReference type="Gene3D" id="1.20.1240.10">
    <property type="entry name" value="Photosystem I PsaL, reaction centre subunit XI"/>
    <property type="match status" value="1"/>
</dbReference>
<feature type="binding site" evidence="15">
    <location>
        <position position="158"/>
    </location>
    <ligand>
        <name>Ca(2+)</name>
        <dbReference type="ChEBI" id="CHEBI:29108"/>
    </ligand>
</feature>
<keyword evidence="13" id="KW-0560">Oxidoreductase</keyword>
<keyword evidence="15" id="KW-0106">Calcium</keyword>
<dbReference type="Proteomes" id="UP000191901">
    <property type="component" value="Chromosome"/>
</dbReference>
<dbReference type="GO" id="GO:0016491">
    <property type="term" value="F:oxidoreductase activity"/>
    <property type="evidence" value="ECO:0007669"/>
    <property type="project" value="UniProtKB-KW"/>
</dbReference>
<dbReference type="EMBL" id="CP021983">
    <property type="protein sequence ID" value="ASC73056.1"/>
    <property type="molecule type" value="Genomic_DNA"/>
</dbReference>
<name>A0A1Z3HS05_9CYAN</name>
<sequence>MTNQVVKPYLDEPELGHLSTPISDSAFVRSFIGNLPAYRKGMAPITRGLEIGLAHGYFLVGPEIIVGALRDYAPAPYLGGLVTAIAIVLLGTTGMGAHGLVSLKPVAESSPKTDALMTSEGWSEMTAGFFLGGMSGAFMAYFLLSHFSEIDAIFRGFVN</sequence>
<reference evidence="15" key="2">
    <citation type="journal article" date="2020" name="Nat. Commun.">
        <title>Structural basis for the adaptation and function of chlorophyll f in photosystem I.</title>
        <authorList>
            <person name="Kato K."/>
            <person name="Shinoda T."/>
            <person name="Nagao R."/>
            <person name="Akimoto S."/>
            <person name="Suzuki T."/>
            <person name="Dohmae N."/>
            <person name="Chen M."/>
            <person name="Allakhverdiev S.I."/>
            <person name="Shen J.R."/>
            <person name="Akita F."/>
            <person name="Miyazaki N."/>
            <person name="Tomo T."/>
        </authorList>
    </citation>
    <scope>STRUCTURE BY ELECTRON MICROSCOPY (2.35 ANGSTROMS) IN COMPLEX WITH CA(2+) AND CHLOROPHYLL A</scope>
</reference>
<evidence type="ECO:0000256" key="1">
    <source>
        <dbReference type="ARBA" id="ARBA00004141"/>
    </source>
</evidence>
<comment type="subcellular location">
    <subcellularLocation>
        <location evidence="1">Membrane</location>
        <topology evidence="1">Multi-pass membrane protein</topology>
    </subcellularLocation>
</comment>
<keyword evidence="7 11" id="KW-1133">Transmembrane helix</keyword>
<dbReference type="Pfam" id="PF02605">
    <property type="entry name" value="PsaL"/>
    <property type="match status" value="1"/>
</dbReference>
<dbReference type="STRING" id="1641165.XM38_12955"/>
<dbReference type="PANTHER" id="PTHR34803:SF2">
    <property type="entry name" value="PHOTOSYSTEM I REACTION CENTER SUBUNIT XI, CHLOROPLASTIC"/>
    <property type="match status" value="1"/>
</dbReference>
<evidence type="ECO:0000313" key="13">
    <source>
        <dbReference type="EMBL" id="ASC73056.1"/>
    </source>
</evidence>
<dbReference type="KEGG" id="hhg:XM38_040180"/>
<feature type="transmembrane region" description="Helical" evidence="11">
    <location>
        <begin position="77"/>
        <end position="101"/>
    </location>
</feature>
<keyword evidence="14" id="KW-1185">Reference proteome</keyword>
<dbReference type="PDB" id="6KMW">
    <property type="method" value="EM"/>
    <property type="resolution" value="2.35 A"/>
    <property type="chains" value="aL/bL/cL=1-159"/>
</dbReference>
<feature type="binding site" evidence="15">
    <location>
        <position position="37"/>
    </location>
    <ligand>
        <name>chlorophyll a</name>
        <dbReference type="ChEBI" id="CHEBI:58416"/>
        <label>1</label>
    </ligand>
</feature>
<evidence type="ECO:0000256" key="10">
    <source>
        <dbReference type="ARBA" id="ARBA00033437"/>
    </source>
</evidence>
<dbReference type="OrthoDB" id="464381at2"/>
<comment type="similarity">
    <text evidence="2">Belongs to the PsaL family.</text>
</comment>
<dbReference type="InterPro" id="IPR022980">
    <property type="entry name" value="PSI_suXI"/>
</dbReference>
<protein>
    <recommendedName>
        <fullName evidence="3">Photosystem I reaction center subunit XI</fullName>
    </recommendedName>
    <alternativeName>
        <fullName evidence="9">PSI subunit V</fullName>
    </alternativeName>
    <alternativeName>
        <fullName evidence="10">PSI-L</fullName>
    </alternativeName>
</protein>
<dbReference type="PANTHER" id="PTHR34803">
    <property type="entry name" value="PHOTOSYSTEM I REACTION CENTER SUBUNIT XI, CHLOROPLASTIC"/>
    <property type="match status" value="1"/>
</dbReference>
<organism evidence="13 14">
    <name type="scientific">Halomicronema hongdechloris C2206</name>
    <dbReference type="NCBI Taxonomy" id="1641165"/>
    <lineage>
        <taxon>Bacteria</taxon>
        <taxon>Bacillati</taxon>
        <taxon>Cyanobacteriota</taxon>
        <taxon>Cyanophyceae</taxon>
        <taxon>Nodosilineales</taxon>
        <taxon>Nodosilineaceae</taxon>
        <taxon>Halomicronema</taxon>
    </lineage>
</organism>
<proteinExistence type="evidence at protein level"/>
<dbReference type="NCBIfam" id="NF001926">
    <property type="entry name" value="PRK00704.1-3"/>
    <property type="match status" value="1"/>
</dbReference>
<gene>
    <name evidence="13" type="primary">psaL_2</name>
    <name evidence="13" type="ORF">XM38_040180</name>
</gene>
<feature type="domain" description="Photosystem I PsaL reaction centre subunit XI" evidence="12">
    <location>
        <begin position="5"/>
        <end position="147"/>
    </location>
</feature>
<dbReference type="AlphaFoldDB" id="A0A1Z3HS05"/>
<evidence type="ECO:0000313" key="14">
    <source>
        <dbReference type="Proteomes" id="UP000191901"/>
    </source>
</evidence>
<reference evidence="13 14" key="1">
    <citation type="journal article" date="2016" name="Biochim. Biophys. Acta">
        <title>Characterization of red-shifted phycobilisomes isolated from the chlorophyll f-containing cyanobacterium Halomicronema hongdechloris.</title>
        <authorList>
            <person name="Li Y."/>
            <person name="Lin Y."/>
            <person name="Garvey C.J."/>
            <person name="Birch D."/>
            <person name="Corkery R.W."/>
            <person name="Loughlin P.C."/>
            <person name="Scheer H."/>
            <person name="Willows R.D."/>
            <person name="Chen M."/>
        </authorList>
    </citation>
    <scope>NUCLEOTIDE SEQUENCE [LARGE SCALE GENOMIC DNA]</scope>
    <source>
        <strain evidence="13 14">C2206</strain>
    </source>
</reference>
<feature type="binding site" evidence="15">
    <location>
        <position position="50"/>
    </location>
    <ligand>
        <name>chlorophyll a</name>
        <dbReference type="ChEBI" id="CHEBI:58416"/>
        <label>2</label>
        <note>axial binding residue</note>
    </ligand>
    <ligandPart>
        <name>Mg</name>
        <dbReference type="ChEBI" id="CHEBI:25107"/>
    </ligandPart>
</feature>
<feature type="binding site" evidence="15">
    <location>
        <position position="71"/>
    </location>
    <ligand>
        <name>Ca(2+)</name>
        <dbReference type="ChEBI" id="CHEBI:29108"/>
    </ligand>
</feature>
<dbReference type="InterPro" id="IPR036592">
    <property type="entry name" value="PSI_PsaL_sf"/>
</dbReference>
<keyword evidence="6" id="KW-0603">Photosystem I</keyword>
<keyword evidence="4" id="KW-0602">Photosynthesis</keyword>
<evidence type="ECO:0000256" key="7">
    <source>
        <dbReference type="ARBA" id="ARBA00022989"/>
    </source>
</evidence>
<keyword evidence="5 11" id="KW-0812">Transmembrane</keyword>
<feature type="transmembrane region" description="Helical" evidence="11">
    <location>
        <begin position="121"/>
        <end position="144"/>
    </location>
</feature>
<feature type="binding site" evidence="15">
    <location>
        <position position="55"/>
    </location>
    <ligand>
        <name>chlorophyll a</name>
        <dbReference type="ChEBI" id="CHEBI:58416"/>
        <label>1</label>
        <note>axial binding residue</note>
    </ligand>
    <ligandPart>
        <name>Mg</name>
        <dbReference type="ChEBI" id="CHEBI:25107"/>
    </ligandPart>
</feature>
<evidence type="ECO:0000256" key="2">
    <source>
        <dbReference type="ARBA" id="ARBA00008820"/>
    </source>
</evidence>
<dbReference type="SMR" id="A0A1Z3HS05"/>
<evidence type="ECO:0000259" key="12">
    <source>
        <dbReference type="Pfam" id="PF02605"/>
    </source>
</evidence>
<evidence type="ECO:0000256" key="8">
    <source>
        <dbReference type="ARBA" id="ARBA00023136"/>
    </source>
</evidence>
<dbReference type="EMDB" id="EMD-0726"/>
<dbReference type="SUPFAM" id="SSF81568">
    <property type="entry name" value="Photosystem I reaction center subunit XI, PsaL"/>
    <property type="match status" value="1"/>
</dbReference>
<dbReference type="InterPro" id="IPR003757">
    <property type="entry name" value="PSI_PsaL"/>
</dbReference>
<accession>A0A1Z3HS05</accession>
<evidence type="ECO:0007829" key="15">
    <source>
        <dbReference type="PDB" id="6KMW"/>
    </source>
</evidence>
<evidence type="ECO:0000256" key="6">
    <source>
        <dbReference type="ARBA" id="ARBA00022836"/>
    </source>
</evidence>
<keyword evidence="15" id="KW-0479">Metal-binding</keyword>